<proteinExistence type="predicted"/>
<feature type="region of interest" description="Disordered" evidence="1">
    <location>
        <begin position="186"/>
        <end position="260"/>
    </location>
</feature>
<feature type="compositionally biased region" description="Polar residues" evidence="1">
    <location>
        <begin position="277"/>
        <end position="290"/>
    </location>
</feature>
<dbReference type="EMBL" id="HG529685">
    <property type="protein sequence ID" value="CDI56384.1"/>
    <property type="molecule type" value="Genomic_DNA"/>
</dbReference>
<name>A0A077RDX6_9BASI</name>
<sequence length="547" mass="59264">MGSCMSKNTTVAEEVNPAPHPEARQLWLVSTFVDPKDIPSDLVGIDSDGLKAAMRNRGLETDHWALKVDSPYNVQAESSIFDITLEGGKLVSQIHPTSSPYWKSITRRLSIGWTIWKDQEIFHASKLLIQARPNYDGKNNNSQLLARLLARHIQLVPVVKEVGTTTTTSETIAGHATSPVGSIIKRDSASQEAATTSANNRSQMTLVSGAPSQRSQSIESDANHHEMSSNHADSHVAASVRHSRRISTARPPLIHLSTAPTRVESQVASFVRPAFQHSAQTESPSPTGSMRLSLPPQPRQQSLLNPGHRTHRQTASEIKMDGRARARSDATVSHVTMSAHRRMTMEGKHVSTRRRSEAPSEWLEELPNKSEAKTNSIRSRSAQPRNTSHRDSMMSVGGGGGSVIALPSMASWGPSMGFPVSPSMCMPGMPGMPGTPGTPGMQMGGFSTPPPMGMWSAPSANTMLSRPYHGLQVPVPPYLNTQQMPTMPQWGMPMLAPPSPGFHSHASSAVPTPPESPHLLPIVGKGGVSEMHFHDDQHQPQTGQMRA</sequence>
<evidence type="ECO:0000313" key="2">
    <source>
        <dbReference type="EMBL" id="CDI56384.1"/>
    </source>
</evidence>
<organism evidence="2">
    <name type="scientific">Melanopsichium pennsylvanicum 4</name>
    <dbReference type="NCBI Taxonomy" id="1398559"/>
    <lineage>
        <taxon>Eukaryota</taxon>
        <taxon>Fungi</taxon>
        <taxon>Dikarya</taxon>
        <taxon>Basidiomycota</taxon>
        <taxon>Ustilaginomycotina</taxon>
        <taxon>Ustilaginomycetes</taxon>
        <taxon>Ustilaginales</taxon>
        <taxon>Ustilaginaceae</taxon>
        <taxon>Melanopsichium</taxon>
    </lineage>
</organism>
<feature type="region of interest" description="Disordered" evidence="1">
    <location>
        <begin position="276"/>
        <end position="397"/>
    </location>
</feature>
<feature type="compositionally biased region" description="Basic and acidic residues" evidence="1">
    <location>
        <begin position="221"/>
        <end position="234"/>
    </location>
</feature>
<evidence type="ECO:0000256" key="1">
    <source>
        <dbReference type="SAM" id="MobiDB-lite"/>
    </source>
</evidence>
<dbReference type="AlphaFoldDB" id="A0A077RDX6"/>
<feature type="compositionally biased region" description="Polar residues" evidence="1">
    <location>
        <begin position="373"/>
        <end position="386"/>
    </location>
</feature>
<protein>
    <submittedName>
        <fullName evidence="2">Uncharacterized protein</fullName>
    </submittedName>
</protein>
<feature type="compositionally biased region" description="Basic and acidic residues" evidence="1">
    <location>
        <begin position="343"/>
        <end position="358"/>
    </location>
</feature>
<feature type="compositionally biased region" description="Basic and acidic residues" evidence="1">
    <location>
        <begin position="318"/>
        <end position="328"/>
    </location>
</feature>
<reference evidence="2" key="1">
    <citation type="journal article" date="2014" name="Genome Biol. Evol.">
        <title>Gene Loss Rather Than Gene Gain Is Associated with a Host Jump from Monocots to Dicots in the Smut Fungus Melanopsichium pennsylvanicum.</title>
        <authorList>
            <person name="Sharma R."/>
            <person name="Mishra B."/>
            <person name="Runge F."/>
            <person name="Thines M."/>
        </authorList>
    </citation>
    <scope>NUCLEOTIDE SEQUENCE</scope>
    <source>
        <strain evidence="2">4</strain>
    </source>
</reference>
<accession>A0A077RDX6</accession>
<feature type="compositionally biased region" description="Polar residues" evidence="1">
    <location>
        <begin position="190"/>
        <end position="220"/>
    </location>
</feature>